<name>A0A9X2BM29_9FLAO</name>
<dbReference type="AlphaFoldDB" id="A0A9X2BM29"/>
<evidence type="ECO:0000313" key="2">
    <source>
        <dbReference type="Proteomes" id="UP001139260"/>
    </source>
</evidence>
<dbReference type="RefSeq" id="WP_248429212.1">
    <property type="nucleotide sequence ID" value="NZ_JALNUB010000013.1"/>
</dbReference>
<comment type="caution">
    <text evidence="1">The sequence shown here is derived from an EMBL/GenBank/DDBJ whole genome shotgun (WGS) entry which is preliminary data.</text>
</comment>
<dbReference type="EMBL" id="JALNUB010000013">
    <property type="protein sequence ID" value="MCK8143184.1"/>
    <property type="molecule type" value="Genomic_DNA"/>
</dbReference>
<gene>
    <name evidence="1" type="ORF">MW871_14940</name>
</gene>
<keyword evidence="2" id="KW-1185">Reference proteome</keyword>
<dbReference type="Proteomes" id="UP001139260">
    <property type="component" value="Unassembled WGS sequence"/>
</dbReference>
<reference evidence="1" key="1">
    <citation type="submission" date="2022-04" db="EMBL/GenBank/DDBJ databases">
        <title>Flavobacterium pygoscelis sp. nov. isolated from Chinstrap chick (Pygoscelis antarcticus).</title>
        <authorList>
            <person name="Irgang R."/>
            <person name="Poblete-Morales M."/>
            <person name="Avendano-Herrera R."/>
        </authorList>
    </citation>
    <scope>NUCLEOTIDE SEQUENCE</scope>
    <source>
        <strain evidence="1">I-SCBP12n</strain>
    </source>
</reference>
<protein>
    <submittedName>
        <fullName evidence="1">Uncharacterized protein</fullName>
    </submittedName>
</protein>
<proteinExistence type="predicted"/>
<sequence>MQHKIKNTVAFQGLTPMQKGIYVRRKPMKEIEDHYREASNIGFEKWLQNHSPTTLIKNIILELTQDDTRI</sequence>
<evidence type="ECO:0000313" key="1">
    <source>
        <dbReference type="EMBL" id="MCK8143184.1"/>
    </source>
</evidence>
<organism evidence="1 2">
    <name type="scientific">Flavobacterium pygoscelis</name>
    <dbReference type="NCBI Taxonomy" id="2893176"/>
    <lineage>
        <taxon>Bacteria</taxon>
        <taxon>Pseudomonadati</taxon>
        <taxon>Bacteroidota</taxon>
        <taxon>Flavobacteriia</taxon>
        <taxon>Flavobacteriales</taxon>
        <taxon>Flavobacteriaceae</taxon>
        <taxon>Flavobacterium</taxon>
    </lineage>
</organism>
<accession>A0A9X2BM29</accession>